<dbReference type="AlphaFoldDB" id="A0AAV6JYS3"/>
<feature type="compositionally biased region" description="Acidic residues" evidence="1">
    <location>
        <begin position="108"/>
        <end position="118"/>
    </location>
</feature>
<feature type="region of interest" description="Disordered" evidence="1">
    <location>
        <begin position="210"/>
        <end position="234"/>
    </location>
</feature>
<evidence type="ECO:0000313" key="2">
    <source>
        <dbReference type="EMBL" id="KAG5545314.1"/>
    </source>
</evidence>
<gene>
    <name evidence="2" type="ORF">RHGRI_017697</name>
</gene>
<protein>
    <submittedName>
        <fullName evidence="2">Uncharacterized protein</fullName>
    </submittedName>
</protein>
<dbReference type="PANTHER" id="PTHR35103:SF1">
    <property type="entry name" value="OS06G0115700 PROTEIN"/>
    <property type="match status" value="1"/>
</dbReference>
<feature type="region of interest" description="Disordered" evidence="1">
    <location>
        <begin position="102"/>
        <end position="147"/>
    </location>
</feature>
<comment type="caution">
    <text evidence="2">The sequence shown here is derived from an EMBL/GenBank/DDBJ whole genome shotgun (WGS) entry which is preliminary data.</text>
</comment>
<sequence>MFDPSTIGAKMVVSLGPGKFYGSSLPRPRIYTDVKFSSERVDPPSPFSDPFMSWAREAHWSMGGLSFKRFRLQGRIEGNVNRLRSQREKTLKKKRDGLSAAAVKILGSDDEDEEEEEKEVSPSLPPAPVAVKRRRFTGDEEEEGDWKRKRLARKLGKEFDRVAAESGGGAEEEAVGVRTRSRKVVEESGGVGGEKNLKVRKLRRVGEIEEERAKRAAERESGGGVRTSPRFALR</sequence>
<dbReference type="Proteomes" id="UP000823749">
    <property type="component" value="Chromosome 6"/>
</dbReference>
<evidence type="ECO:0000256" key="1">
    <source>
        <dbReference type="SAM" id="MobiDB-lite"/>
    </source>
</evidence>
<evidence type="ECO:0000313" key="3">
    <source>
        <dbReference type="Proteomes" id="UP000823749"/>
    </source>
</evidence>
<proteinExistence type="predicted"/>
<name>A0AAV6JYS3_9ERIC</name>
<keyword evidence="3" id="KW-1185">Reference proteome</keyword>
<reference evidence="2 3" key="1">
    <citation type="submission" date="2020-08" db="EMBL/GenBank/DDBJ databases">
        <title>Plant Genome Project.</title>
        <authorList>
            <person name="Zhang R.-G."/>
        </authorList>
    </citation>
    <scope>NUCLEOTIDE SEQUENCE [LARGE SCALE GENOMIC DNA]</scope>
    <source>
        <strain evidence="2">WSP0</strain>
        <tissue evidence="2">Leaf</tissue>
    </source>
</reference>
<organism evidence="2 3">
    <name type="scientific">Rhododendron griersonianum</name>
    <dbReference type="NCBI Taxonomy" id="479676"/>
    <lineage>
        <taxon>Eukaryota</taxon>
        <taxon>Viridiplantae</taxon>
        <taxon>Streptophyta</taxon>
        <taxon>Embryophyta</taxon>
        <taxon>Tracheophyta</taxon>
        <taxon>Spermatophyta</taxon>
        <taxon>Magnoliopsida</taxon>
        <taxon>eudicotyledons</taxon>
        <taxon>Gunneridae</taxon>
        <taxon>Pentapetalae</taxon>
        <taxon>asterids</taxon>
        <taxon>Ericales</taxon>
        <taxon>Ericaceae</taxon>
        <taxon>Ericoideae</taxon>
        <taxon>Rhodoreae</taxon>
        <taxon>Rhododendron</taxon>
    </lineage>
</organism>
<accession>A0AAV6JYS3</accession>
<feature type="compositionally biased region" description="Basic and acidic residues" evidence="1">
    <location>
        <begin position="210"/>
        <end position="221"/>
    </location>
</feature>
<dbReference type="EMBL" id="JACTNZ010000006">
    <property type="protein sequence ID" value="KAG5545314.1"/>
    <property type="molecule type" value="Genomic_DNA"/>
</dbReference>
<dbReference type="PANTHER" id="PTHR35103">
    <property type="entry name" value="OS06G0115700 PROTEIN"/>
    <property type="match status" value="1"/>
</dbReference>